<dbReference type="OrthoDB" id="9771846at2"/>
<organism evidence="5 6">
    <name type="scientific">Nonlabens spongiae</name>
    <dbReference type="NCBI Taxonomy" id="331648"/>
    <lineage>
        <taxon>Bacteria</taxon>
        <taxon>Pseudomonadati</taxon>
        <taxon>Bacteroidota</taxon>
        <taxon>Flavobacteriia</taxon>
        <taxon>Flavobacteriales</taxon>
        <taxon>Flavobacteriaceae</taxon>
        <taxon>Nonlabens</taxon>
    </lineage>
</organism>
<dbReference type="CDD" id="cd04186">
    <property type="entry name" value="GT_2_like_c"/>
    <property type="match status" value="1"/>
</dbReference>
<dbReference type="Gene3D" id="3.90.550.10">
    <property type="entry name" value="Spore Coat Polysaccharide Biosynthesis Protein SpsA, Chain A"/>
    <property type="match status" value="1"/>
</dbReference>
<dbReference type="Proteomes" id="UP000193431">
    <property type="component" value="Chromosome"/>
</dbReference>
<accession>A0A1W6MGC8</accession>
<keyword evidence="2" id="KW-0328">Glycosyltransferase</keyword>
<dbReference type="InterPro" id="IPR029044">
    <property type="entry name" value="Nucleotide-diphossugar_trans"/>
</dbReference>
<evidence type="ECO:0000313" key="6">
    <source>
        <dbReference type="Proteomes" id="UP000193431"/>
    </source>
</evidence>
<name>A0A1W6MGC8_9FLAO</name>
<dbReference type="RefSeq" id="WP_085765331.1">
    <property type="nucleotide sequence ID" value="NZ_CP019344.1"/>
</dbReference>
<evidence type="ECO:0000259" key="4">
    <source>
        <dbReference type="Pfam" id="PF00535"/>
    </source>
</evidence>
<sequence length="311" mass="36294">MSFKTYVVIVTYNAMPWLDKCLSSIDRTLYKTVVVDNNSKDETTDVIKSKYPHVKLFEEEENLGFGQGNNKGISYALNNGAEHVFLLNQDAYLKGDCLRKLVNLQVENPEYGILSPIHTNAESNKLDRNFAKYVGYDNNNFFYSDFVLGSELKSVYEVPFINAAGWLLSKNCLMNVGGFDPMFFHYGEDENYCQRVSFHKFKIGVVPNVFMVHDREYREKEVFKLFSEKYFYKQDIRMKAFYGNINEYEADRILKYKETVKKQLMIAFLKGKITHARGFKKLLKVIDKVHIEIEKSHHIVKTKFPAYLDLS</sequence>
<dbReference type="GO" id="GO:0016757">
    <property type="term" value="F:glycosyltransferase activity"/>
    <property type="evidence" value="ECO:0007669"/>
    <property type="project" value="UniProtKB-KW"/>
</dbReference>
<comment type="similarity">
    <text evidence="1">Belongs to the glycosyltransferase 2 family.</text>
</comment>
<dbReference type="SUPFAM" id="SSF53448">
    <property type="entry name" value="Nucleotide-diphospho-sugar transferases"/>
    <property type="match status" value="1"/>
</dbReference>
<dbReference type="PANTHER" id="PTHR43179:SF12">
    <property type="entry name" value="GALACTOFURANOSYLTRANSFERASE GLFT2"/>
    <property type="match status" value="1"/>
</dbReference>
<evidence type="ECO:0000256" key="3">
    <source>
        <dbReference type="ARBA" id="ARBA00022679"/>
    </source>
</evidence>
<evidence type="ECO:0000256" key="2">
    <source>
        <dbReference type="ARBA" id="ARBA00022676"/>
    </source>
</evidence>
<evidence type="ECO:0000256" key="1">
    <source>
        <dbReference type="ARBA" id="ARBA00006739"/>
    </source>
</evidence>
<dbReference type="Pfam" id="PF00535">
    <property type="entry name" value="Glycos_transf_2"/>
    <property type="match status" value="1"/>
</dbReference>
<dbReference type="EMBL" id="CP019344">
    <property type="protein sequence ID" value="ARN76529.1"/>
    <property type="molecule type" value="Genomic_DNA"/>
</dbReference>
<dbReference type="PANTHER" id="PTHR43179">
    <property type="entry name" value="RHAMNOSYLTRANSFERASE WBBL"/>
    <property type="match status" value="1"/>
</dbReference>
<dbReference type="InterPro" id="IPR001173">
    <property type="entry name" value="Glyco_trans_2-like"/>
</dbReference>
<proteinExistence type="inferred from homology"/>
<keyword evidence="3" id="KW-0808">Transferase</keyword>
<feature type="domain" description="Glycosyltransferase 2-like" evidence="4">
    <location>
        <begin position="7"/>
        <end position="125"/>
    </location>
</feature>
<gene>
    <name evidence="5" type="ORF">BST97_00095</name>
</gene>
<evidence type="ECO:0000313" key="5">
    <source>
        <dbReference type="EMBL" id="ARN76529.1"/>
    </source>
</evidence>
<dbReference type="AlphaFoldDB" id="A0A1W6MGC8"/>
<protein>
    <recommendedName>
        <fullName evidence="4">Glycosyltransferase 2-like domain-containing protein</fullName>
    </recommendedName>
</protein>
<dbReference type="STRING" id="331648.BST97_00095"/>
<reference evidence="5 6" key="1">
    <citation type="submission" date="2016-11" db="EMBL/GenBank/DDBJ databases">
        <title>Trade-off between light-utilization and light-protection in marine flavobacteria.</title>
        <authorList>
            <person name="Kumagai Y."/>
        </authorList>
    </citation>
    <scope>NUCLEOTIDE SEQUENCE [LARGE SCALE GENOMIC DNA]</scope>
    <source>
        <strain evidence="5 6">JCM 13191</strain>
    </source>
</reference>
<keyword evidence="6" id="KW-1185">Reference proteome</keyword>